<proteinExistence type="predicted"/>
<feature type="region of interest" description="Disordered" evidence="1">
    <location>
        <begin position="68"/>
        <end position="174"/>
    </location>
</feature>
<protein>
    <recommendedName>
        <fullName evidence="2">Cleavage stimulation factor subunit 2 hinge domain-containing protein</fullName>
    </recommendedName>
</protein>
<dbReference type="Pfam" id="PF14327">
    <property type="entry name" value="CSTF2_hinge"/>
    <property type="match status" value="1"/>
</dbReference>
<feature type="compositionally biased region" description="Pro residues" evidence="1">
    <location>
        <begin position="72"/>
        <end position="87"/>
    </location>
</feature>
<feature type="domain" description="Cleavage stimulation factor subunit 2 hinge" evidence="2">
    <location>
        <begin position="2"/>
        <end position="56"/>
    </location>
</feature>
<reference evidence="3 4" key="1">
    <citation type="journal article" date="2016" name="Mol. Biol. Evol.">
        <title>Comparative Genomics of Early-Diverging Mushroom-Forming Fungi Provides Insights into the Origins of Lignocellulose Decay Capabilities.</title>
        <authorList>
            <person name="Nagy L.G."/>
            <person name="Riley R."/>
            <person name="Tritt A."/>
            <person name="Adam C."/>
            <person name="Daum C."/>
            <person name="Floudas D."/>
            <person name="Sun H."/>
            <person name="Yadav J.S."/>
            <person name="Pangilinan J."/>
            <person name="Larsson K.H."/>
            <person name="Matsuura K."/>
            <person name="Barry K."/>
            <person name="Labutti K."/>
            <person name="Kuo R."/>
            <person name="Ohm R.A."/>
            <person name="Bhattacharya S.S."/>
            <person name="Shirouzu T."/>
            <person name="Yoshinaga Y."/>
            <person name="Martin F.M."/>
            <person name="Grigoriev I.V."/>
            <person name="Hibbett D.S."/>
        </authorList>
    </citation>
    <scope>NUCLEOTIDE SEQUENCE [LARGE SCALE GENOMIC DNA]</scope>
    <source>
        <strain evidence="3 4">HHB14362 ss-1</strain>
    </source>
</reference>
<feature type="compositionally biased region" description="Low complexity" evidence="1">
    <location>
        <begin position="151"/>
        <end position="174"/>
    </location>
</feature>
<sequence>MSQSPDDQLIELLLHLRRTTPEQARQVLNAQPQLSYLLIQLMVKMNAINFEALQKTLATYIPGAAQSQPAAVPVPPAAAAPSIPPSAVPRHVASSSQFRTATPPFPGVSPAAAYPPFQGNPPNQYGPLGGIPSGTLSGFQGGPPPAGFSGGSPPTSFTGAPSPTPASGPAAPGLTADALAAMPEQQRAMITRIVTMTPESIRLLPLQERDTINQIRATLGLPTG</sequence>
<dbReference type="InterPro" id="IPR025742">
    <property type="entry name" value="CSTF2_hinge"/>
</dbReference>
<organism evidence="3 4">
    <name type="scientific">Neolentinus lepideus HHB14362 ss-1</name>
    <dbReference type="NCBI Taxonomy" id="1314782"/>
    <lineage>
        <taxon>Eukaryota</taxon>
        <taxon>Fungi</taxon>
        <taxon>Dikarya</taxon>
        <taxon>Basidiomycota</taxon>
        <taxon>Agaricomycotina</taxon>
        <taxon>Agaricomycetes</taxon>
        <taxon>Gloeophyllales</taxon>
        <taxon>Gloeophyllaceae</taxon>
        <taxon>Neolentinus</taxon>
    </lineage>
</organism>
<dbReference type="STRING" id="1314782.A0A165WCN8"/>
<dbReference type="Proteomes" id="UP000076761">
    <property type="component" value="Unassembled WGS sequence"/>
</dbReference>
<dbReference type="InterPro" id="IPR038192">
    <property type="entry name" value="CSTF_C_sf"/>
</dbReference>
<name>A0A165WCN8_9AGAM</name>
<dbReference type="Gene3D" id="1.10.20.70">
    <property type="entry name" value="Transcription termination and cleavage factor, C-terminal domain"/>
    <property type="match status" value="1"/>
</dbReference>
<dbReference type="OrthoDB" id="272703at2759"/>
<evidence type="ECO:0000259" key="2">
    <source>
        <dbReference type="Pfam" id="PF14327"/>
    </source>
</evidence>
<dbReference type="EMBL" id="KV425551">
    <property type="protein sequence ID" value="KZT30988.1"/>
    <property type="molecule type" value="Genomic_DNA"/>
</dbReference>
<dbReference type="InParanoid" id="A0A165WCN8"/>
<evidence type="ECO:0000313" key="4">
    <source>
        <dbReference type="Proteomes" id="UP000076761"/>
    </source>
</evidence>
<gene>
    <name evidence="3" type="ORF">NEOLEDRAFT_1174339</name>
</gene>
<dbReference type="AlphaFoldDB" id="A0A165WCN8"/>
<keyword evidence="4" id="KW-1185">Reference proteome</keyword>
<evidence type="ECO:0000256" key="1">
    <source>
        <dbReference type="SAM" id="MobiDB-lite"/>
    </source>
</evidence>
<evidence type="ECO:0000313" key="3">
    <source>
        <dbReference type="EMBL" id="KZT30988.1"/>
    </source>
</evidence>
<accession>A0A165WCN8</accession>